<evidence type="ECO:0000259" key="4">
    <source>
        <dbReference type="PROSITE" id="PS50181"/>
    </source>
</evidence>
<dbReference type="InterPro" id="IPR032675">
    <property type="entry name" value="LRR_dom_sf"/>
</dbReference>
<name>A0A177DQQ6_ALTAL</name>
<dbReference type="InterPro" id="IPR001810">
    <property type="entry name" value="F-box_dom"/>
</dbReference>
<dbReference type="KEGG" id="aalt:CC77DRAFT_802697"/>
<dbReference type="PANTHER" id="PTHR22904">
    <property type="entry name" value="TPR REPEAT CONTAINING PROTEIN"/>
    <property type="match status" value="1"/>
</dbReference>
<dbReference type="PANTHER" id="PTHR22904:SF523">
    <property type="entry name" value="STRESS-INDUCED-PHOSPHOPROTEIN 1"/>
    <property type="match status" value="1"/>
</dbReference>
<feature type="domain" description="F-box" evidence="4">
    <location>
        <begin position="131"/>
        <end position="178"/>
    </location>
</feature>
<dbReference type="PROSITE" id="PS50005">
    <property type="entry name" value="TPR"/>
    <property type="match status" value="1"/>
</dbReference>
<evidence type="ECO:0000256" key="2">
    <source>
        <dbReference type="ARBA" id="ARBA00022803"/>
    </source>
</evidence>
<evidence type="ECO:0000313" key="5">
    <source>
        <dbReference type="EMBL" id="OAG21471.1"/>
    </source>
</evidence>
<reference evidence="5 6" key="1">
    <citation type="submission" date="2016-05" db="EMBL/GenBank/DDBJ databases">
        <title>Comparative analysis of secretome profiles of manganese(II)-oxidizing ascomycete fungi.</title>
        <authorList>
            <consortium name="DOE Joint Genome Institute"/>
            <person name="Zeiner C.A."/>
            <person name="Purvine S.O."/>
            <person name="Zink E.M."/>
            <person name="Wu S."/>
            <person name="Pasa-Tolic L."/>
            <person name="Chaput D.L."/>
            <person name="Haridas S."/>
            <person name="Grigoriev I.V."/>
            <person name="Santelli C.M."/>
            <person name="Hansel C.M."/>
        </authorList>
    </citation>
    <scope>NUCLEOTIDE SEQUENCE [LARGE SCALE GENOMIC DNA]</scope>
    <source>
        <strain evidence="5 6">SRC1lrK2f</strain>
    </source>
</reference>
<keyword evidence="1" id="KW-0677">Repeat</keyword>
<dbReference type="InterPro" id="IPR011990">
    <property type="entry name" value="TPR-like_helical_dom_sf"/>
</dbReference>
<dbReference type="Proteomes" id="UP000077248">
    <property type="component" value="Unassembled WGS sequence"/>
</dbReference>
<organism evidence="5 6">
    <name type="scientific">Alternaria alternata</name>
    <name type="common">Alternaria rot fungus</name>
    <name type="synonym">Torula alternata</name>
    <dbReference type="NCBI Taxonomy" id="5599"/>
    <lineage>
        <taxon>Eukaryota</taxon>
        <taxon>Fungi</taxon>
        <taxon>Dikarya</taxon>
        <taxon>Ascomycota</taxon>
        <taxon>Pezizomycotina</taxon>
        <taxon>Dothideomycetes</taxon>
        <taxon>Pleosporomycetidae</taxon>
        <taxon>Pleosporales</taxon>
        <taxon>Pleosporineae</taxon>
        <taxon>Pleosporaceae</taxon>
        <taxon>Alternaria</taxon>
        <taxon>Alternaria sect. Alternaria</taxon>
        <taxon>Alternaria alternata complex</taxon>
    </lineage>
</organism>
<gene>
    <name evidence="5" type="ORF">CC77DRAFT_802697</name>
</gene>
<dbReference type="Gene3D" id="1.20.1280.50">
    <property type="match status" value="1"/>
</dbReference>
<dbReference type="EMBL" id="KV441476">
    <property type="protein sequence ID" value="OAG21471.1"/>
    <property type="molecule type" value="Genomic_DNA"/>
</dbReference>
<dbReference type="SMART" id="SM00028">
    <property type="entry name" value="TPR"/>
    <property type="match status" value="3"/>
</dbReference>
<dbReference type="CDD" id="cd09917">
    <property type="entry name" value="F-box_SF"/>
    <property type="match status" value="1"/>
</dbReference>
<sequence>MARTMLPEEYQEIGRSYYKLKQYEKALETFSKGIESCPTAELYDHRAATYDKLGNFNAAVKDGREMIRLNKKDVKGYLRTASVLEKMEKPETALGIYKYGMKNVPVSDKNFKLLQQLHDKQTRKLSPASAIDPLTVLPAELAEMVLEYCSFRHMVNCMRVSKGWRDYLSKLPKLWMHLDLSGARRPVPRSFINIAFKRSEFRMTRVTVHRFEHLDVIKNLAKAAKDLSEMELISLPHTMPAMLLDIVKGAPNLKTLIIHPEIRGVSAVEIMHARPALEHLVLNSTRGVASSSSGLGSATNWAISFGNLRTLSIHWSHQIMATHFGLTELLSRTPCLENLSLSNMEGFQFGQGWPREVTQLPPLKSLVLKRVDLQGFPLLPPTLQRLVLDNNGSHGSLNLTDFGSLKQCCVPELTDLTISGFDGLNANANGIEILLECGMQNGETHKCLSEKAVHSLSLHGLLDDNSRLFTPLSQNSILGQSPRILTPALESLDISTMQCDDDEIEALLTYKTGLKTIDLSHTNITGASIKMLADRLPTLQSIKANNCTKINGRDAIHYAERKGISVSCQMLEQKGGRRIRYG</sequence>
<feature type="repeat" description="TPR" evidence="3">
    <location>
        <begin position="7"/>
        <end position="40"/>
    </location>
</feature>
<accession>A0A177DQQ6</accession>
<evidence type="ECO:0000256" key="1">
    <source>
        <dbReference type="ARBA" id="ARBA00022737"/>
    </source>
</evidence>
<dbReference type="GO" id="GO:0051879">
    <property type="term" value="F:Hsp90 protein binding"/>
    <property type="evidence" value="ECO:0007669"/>
    <property type="project" value="TreeGrafter"/>
</dbReference>
<dbReference type="AlphaFoldDB" id="A0A177DQQ6"/>
<proteinExistence type="predicted"/>
<dbReference type="Pfam" id="PF12937">
    <property type="entry name" value="F-box-like"/>
    <property type="match status" value="1"/>
</dbReference>
<keyword evidence="2 3" id="KW-0802">TPR repeat</keyword>
<dbReference type="Gene3D" id="1.25.40.10">
    <property type="entry name" value="Tetratricopeptide repeat domain"/>
    <property type="match status" value="1"/>
</dbReference>
<dbReference type="Gene3D" id="3.80.10.10">
    <property type="entry name" value="Ribonuclease Inhibitor"/>
    <property type="match status" value="2"/>
</dbReference>
<dbReference type="InterPro" id="IPR019734">
    <property type="entry name" value="TPR_rpt"/>
</dbReference>
<dbReference type="Pfam" id="PF13181">
    <property type="entry name" value="TPR_8"/>
    <property type="match status" value="1"/>
</dbReference>
<keyword evidence="6" id="KW-1185">Reference proteome</keyword>
<dbReference type="InterPro" id="IPR036047">
    <property type="entry name" value="F-box-like_dom_sf"/>
</dbReference>
<dbReference type="PROSITE" id="PS50181">
    <property type="entry name" value="FBOX"/>
    <property type="match status" value="1"/>
</dbReference>
<dbReference type="STRING" id="5599.A0A177DQQ6"/>
<dbReference type="SMART" id="SM00256">
    <property type="entry name" value="FBOX"/>
    <property type="match status" value="1"/>
</dbReference>
<dbReference type="VEuPathDB" id="FungiDB:CC77DRAFT_802697"/>
<dbReference type="SUPFAM" id="SSF52047">
    <property type="entry name" value="RNI-like"/>
    <property type="match status" value="1"/>
</dbReference>
<dbReference type="GeneID" id="29118852"/>
<dbReference type="SUPFAM" id="SSF48452">
    <property type="entry name" value="TPR-like"/>
    <property type="match status" value="1"/>
</dbReference>
<protein>
    <submittedName>
        <fullName evidence="5">F-box/TPR repeat-containing protein pof3</fullName>
    </submittedName>
</protein>
<dbReference type="RefSeq" id="XP_018386892.1">
    <property type="nucleotide sequence ID" value="XM_018533258.1"/>
</dbReference>
<dbReference type="SUPFAM" id="SSF81383">
    <property type="entry name" value="F-box domain"/>
    <property type="match status" value="1"/>
</dbReference>
<evidence type="ECO:0000256" key="3">
    <source>
        <dbReference type="PROSITE-ProRule" id="PRU00339"/>
    </source>
</evidence>
<evidence type="ECO:0000313" key="6">
    <source>
        <dbReference type="Proteomes" id="UP000077248"/>
    </source>
</evidence>
<dbReference type="OMA" id="MRDLWMR"/>